<keyword evidence="3" id="KW-0378">Hydrolase</keyword>
<dbReference type="InterPro" id="IPR011330">
    <property type="entry name" value="Glyco_hydro/deAcase_b/a-brl"/>
</dbReference>
<evidence type="ECO:0000313" key="7">
    <source>
        <dbReference type="EMBL" id="GGG75253.1"/>
    </source>
</evidence>
<dbReference type="Proteomes" id="UP000660862">
    <property type="component" value="Unassembled WGS sequence"/>
</dbReference>
<sequence length="531" mass="59273">MKKLHILILIFLTGFRSIAQDTSVNILVRADDMGASRSVNFAAIESYEKGIVRSVEVIVPGPWFEDAAALLRDRPDLDVGIHLTLTSEWSGIKWRPITQCPSITDADGYFFPFVWKNDKSPESPYLTGVSWDIGEIERELRAQIELGIKRIPQVTHLSEHMGCLSFSEEAKKLLETLAMEYNLSVDLSHVSRFPQWSGSEIPASMKVENLRAQLEQLPAGDYLLVEHPAYDDRETQGLGHVGYENVAEDRAGVLKAFTDPKVKEIVARRGIQLESYRDFRSRSRADTRPPVSWVNPEIPQMSGLSHHILKSKAMGHDVGFVVWTPDVYQEETEQRFPVIYFLHGIGGNETSDAAGFSSRLAAAIERGDLSPVICVFPNGGRSGYRGTVEKMIVGELISQVDTQFRTLSNAESRGLVGFSMGGAGSVYLATVYPELFSAAASMGGGIRLENEELRKQVETSVHVWKQRDVGFFLVNGDKDRPQAFKEFAEMLTSAGIDHQLRVLDDTAHNLGHYFDRSLPELLAFVARHIDF</sequence>
<dbReference type="GO" id="GO:0016747">
    <property type="term" value="F:acyltransferase activity, transferring groups other than amino-acyl groups"/>
    <property type="evidence" value="ECO:0007669"/>
    <property type="project" value="TreeGrafter"/>
</dbReference>
<dbReference type="Pfam" id="PF04794">
    <property type="entry name" value="YdjC"/>
    <property type="match status" value="1"/>
</dbReference>
<dbReference type="PANTHER" id="PTHR48098">
    <property type="entry name" value="ENTEROCHELIN ESTERASE-RELATED"/>
    <property type="match status" value="1"/>
</dbReference>
<proteinExistence type="predicted"/>
<name>A0A917HCX3_9SPHI</name>
<feature type="chain" id="PRO_5037369002" description="Enterochelin esterase" evidence="6">
    <location>
        <begin position="20"/>
        <end position="531"/>
    </location>
</feature>
<dbReference type="GO" id="GO:0046872">
    <property type="term" value="F:metal ion binding"/>
    <property type="evidence" value="ECO:0007669"/>
    <property type="project" value="UniProtKB-KW"/>
</dbReference>
<keyword evidence="2" id="KW-0479">Metal-binding</keyword>
<protein>
    <recommendedName>
        <fullName evidence="9">Enterochelin esterase</fullName>
    </recommendedName>
</protein>
<evidence type="ECO:0000256" key="5">
    <source>
        <dbReference type="ARBA" id="ARBA00023277"/>
    </source>
</evidence>
<dbReference type="InterPro" id="IPR006879">
    <property type="entry name" value="YdjC-like"/>
</dbReference>
<keyword evidence="6" id="KW-0732">Signal</keyword>
<evidence type="ECO:0000256" key="3">
    <source>
        <dbReference type="ARBA" id="ARBA00022801"/>
    </source>
</evidence>
<dbReference type="AlphaFoldDB" id="A0A917HCX3"/>
<dbReference type="InterPro" id="IPR029058">
    <property type="entry name" value="AB_hydrolase_fold"/>
</dbReference>
<reference evidence="7" key="1">
    <citation type="journal article" date="2014" name="Int. J. Syst. Evol. Microbiol.">
        <title>Complete genome sequence of Corynebacterium casei LMG S-19264T (=DSM 44701T), isolated from a smear-ripened cheese.</title>
        <authorList>
            <consortium name="US DOE Joint Genome Institute (JGI-PGF)"/>
            <person name="Walter F."/>
            <person name="Albersmeier A."/>
            <person name="Kalinowski J."/>
            <person name="Ruckert C."/>
        </authorList>
    </citation>
    <scope>NUCLEOTIDE SEQUENCE</scope>
    <source>
        <strain evidence="7">CGMCC 1.12195</strain>
    </source>
</reference>
<evidence type="ECO:0000256" key="6">
    <source>
        <dbReference type="SAM" id="SignalP"/>
    </source>
</evidence>
<reference evidence="7" key="2">
    <citation type="submission" date="2020-09" db="EMBL/GenBank/DDBJ databases">
        <authorList>
            <person name="Sun Q."/>
            <person name="Zhou Y."/>
        </authorList>
    </citation>
    <scope>NUCLEOTIDE SEQUENCE</scope>
    <source>
        <strain evidence="7">CGMCC 1.12195</strain>
    </source>
</reference>
<keyword evidence="8" id="KW-1185">Reference proteome</keyword>
<evidence type="ECO:0000256" key="1">
    <source>
        <dbReference type="ARBA" id="ARBA00001946"/>
    </source>
</evidence>
<dbReference type="PANTHER" id="PTHR48098:SF1">
    <property type="entry name" value="DIACYLGLYCEROL ACYLTRANSFERASE_MYCOLYLTRANSFERASE AG85A"/>
    <property type="match status" value="1"/>
</dbReference>
<gene>
    <name evidence="7" type="ORF">GCM10007415_03620</name>
</gene>
<comment type="cofactor">
    <cofactor evidence="1">
        <name>Mg(2+)</name>
        <dbReference type="ChEBI" id="CHEBI:18420"/>
    </cofactor>
</comment>
<evidence type="ECO:0000256" key="4">
    <source>
        <dbReference type="ARBA" id="ARBA00022842"/>
    </source>
</evidence>
<evidence type="ECO:0000313" key="8">
    <source>
        <dbReference type="Proteomes" id="UP000660862"/>
    </source>
</evidence>
<feature type="signal peptide" evidence="6">
    <location>
        <begin position="1"/>
        <end position="19"/>
    </location>
</feature>
<dbReference type="SUPFAM" id="SSF53474">
    <property type="entry name" value="alpha/beta-Hydrolases"/>
    <property type="match status" value="1"/>
</dbReference>
<dbReference type="Gene3D" id="3.40.50.1820">
    <property type="entry name" value="alpha/beta hydrolase"/>
    <property type="match status" value="1"/>
</dbReference>
<dbReference type="InterPro" id="IPR000801">
    <property type="entry name" value="Esterase-like"/>
</dbReference>
<dbReference type="SUPFAM" id="SSF88713">
    <property type="entry name" value="Glycoside hydrolase/deacetylase"/>
    <property type="match status" value="1"/>
</dbReference>
<keyword evidence="5" id="KW-0119">Carbohydrate metabolism</keyword>
<dbReference type="InterPro" id="IPR050583">
    <property type="entry name" value="Mycobacterial_A85_antigen"/>
</dbReference>
<dbReference type="GO" id="GO:0016787">
    <property type="term" value="F:hydrolase activity"/>
    <property type="evidence" value="ECO:0007669"/>
    <property type="project" value="UniProtKB-KW"/>
</dbReference>
<comment type="caution">
    <text evidence="7">The sequence shown here is derived from an EMBL/GenBank/DDBJ whole genome shotgun (WGS) entry which is preliminary data.</text>
</comment>
<dbReference type="Gene3D" id="3.20.20.370">
    <property type="entry name" value="Glycoside hydrolase/deacetylase"/>
    <property type="match status" value="1"/>
</dbReference>
<dbReference type="Pfam" id="PF00756">
    <property type="entry name" value="Esterase"/>
    <property type="match status" value="1"/>
</dbReference>
<organism evidence="7 8">
    <name type="scientific">Parapedobacter pyrenivorans</name>
    <dbReference type="NCBI Taxonomy" id="1305674"/>
    <lineage>
        <taxon>Bacteria</taxon>
        <taxon>Pseudomonadati</taxon>
        <taxon>Bacteroidota</taxon>
        <taxon>Sphingobacteriia</taxon>
        <taxon>Sphingobacteriales</taxon>
        <taxon>Sphingobacteriaceae</taxon>
        <taxon>Parapedobacter</taxon>
    </lineage>
</organism>
<evidence type="ECO:0000256" key="2">
    <source>
        <dbReference type="ARBA" id="ARBA00022723"/>
    </source>
</evidence>
<dbReference type="EMBL" id="BMER01000001">
    <property type="protein sequence ID" value="GGG75253.1"/>
    <property type="molecule type" value="Genomic_DNA"/>
</dbReference>
<evidence type="ECO:0008006" key="9">
    <source>
        <dbReference type="Google" id="ProtNLM"/>
    </source>
</evidence>
<keyword evidence="4" id="KW-0460">Magnesium</keyword>
<accession>A0A917HCX3</accession>
<dbReference type="GO" id="GO:0005975">
    <property type="term" value="P:carbohydrate metabolic process"/>
    <property type="evidence" value="ECO:0007669"/>
    <property type="project" value="InterPro"/>
</dbReference>
<dbReference type="RefSeq" id="WP_188504229.1">
    <property type="nucleotide sequence ID" value="NZ_BMER01000001.1"/>
</dbReference>